<dbReference type="InterPro" id="IPR000297">
    <property type="entry name" value="PPIase_PpiC"/>
</dbReference>
<dbReference type="GO" id="GO:0050821">
    <property type="term" value="P:protein stabilization"/>
    <property type="evidence" value="ECO:0007669"/>
    <property type="project" value="InterPro"/>
</dbReference>
<dbReference type="Gene3D" id="1.10.4030.10">
    <property type="entry name" value="Porin chaperone SurA, peptide-binding domain"/>
    <property type="match status" value="1"/>
</dbReference>
<keyword evidence="1 7" id="KW-0732">Signal</keyword>
<comment type="subcellular location">
    <subcellularLocation>
        <location evidence="7">Periplasm</location>
    </subcellularLocation>
    <text evidence="7">Is capable of associating with the outer membrane.</text>
</comment>
<dbReference type="PANTHER" id="PTHR47637:SF1">
    <property type="entry name" value="CHAPERONE SURA"/>
    <property type="match status" value="1"/>
</dbReference>
<dbReference type="GO" id="GO:0003755">
    <property type="term" value="F:peptidyl-prolyl cis-trans isomerase activity"/>
    <property type="evidence" value="ECO:0007669"/>
    <property type="project" value="UniProtKB-UniRule"/>
</dbReference>
<dbReference type="GO" id="GO:0042277">
    <property type="term" value="F:peptide binding"/>
    <property type="evidence" value="ECO:0007669"/>
    <property type="project" value="InterPro"/>
</dbReference>
<dbReference type="HAMAP" id="MF_01183">
    <property type="entry name" value="Chaperone_SurA"/>
    <property type="match status" value="1"/>
</dbReference>
<dbReference type="InterPro" id="IPR023058">
    <property type="entry name" value="PPIase_PpiC_CS"/>
</dbReference>
<evidence type="ECO:0000259" key="8">
    <source>
        <dbReference type="PROSITE" id="PS50198"/>
    </source>
</evidence>
<dbReference type="PROSITE" id="PS50198">
    <property type="entry name" value="PPIC_PPIASE_2"/>
    <property type="match status" value="2"/>
</dbReference>
<keyword evidence="5 7" id="KW-0143">Chaperone</keyword>
<reference evidence="9" key="1">
    <citation type="journal article" date="2023" name="Int. J. Mol. Sci.">
        <title>Metagenomics Revealed a New Genus 'Candidatus Thiocaldithrix dubininis' gen. nov., sp. nov. and a New Species 'Candidatus Thiothrix putei' sp. nov. in the Family Thiotrichaceae, Some Members of Which Have Traits of Both Na+- and H+-Motive Energetics.</title>
        <authorList>
            <person name="Ravin N.V."/>
            <person name="Muntyan M.S."/>
            <person name="Smolyakov D.D."/>
            <person name="Rudenko T.S."/>
            <person name="Beletsky A.V."/>
            <person name="Mardanov A.V."/>
            <person name="Grabovich M.Y."/>
        </authorList>
    </citation>
    <scope>NUCLEOTIDE SEQUENCE</scope>
    <source>
        <strain evidence="9">GKL-01</strain>
    </source>
</reference>
<evidence type="ECO:0000256" key="4">
    <source>
        <dbReference type="ARBA" id="ARBA00023110"/>
    </source>
</evidence>
<dbReference type="GO" id="GO:0030288">
    <property type="term" value="C:outer membrane-bounded periplasmic space"/>
    <property type="evidence" value="ECO:0007669"/>
    <property type="project" value="InterPro"/>
</dbReference>
<feature type="signal peptide" evidence="7">
    <location>
        <begin position="1"/>
        <end position="22"/>
    </location>
</feature>
<evidence type="ECO:0000256" key="7">
    <source>
        <dbReference type="HAMAP-Rule" id="MF_01183"/>
    </source>
</evidence>
<dbReference type="InterPro" id="IPR015391">
    <property type="entry name" value="SurA_N"/>
</dbReference>
<dbReference type="Gene3D" id="3.10.50.40">
    <property type="match status" value="2"/>
</dbReference>
<accession>A0AA95H6U4</accession>
<comment type="function">
    <text evidence="7">Chaperone involved in the correct folding and assembly of outer membrane proteins. Recognizes specific patterns of aromatic residues and the orientation of their side chains, which are found more frequently in integral outer membrane proteins. May act in both early periplasmic and late outer membrane-associated steps of protein maturation.</text>
</comment>
<comment type="catalytic activity">
    <reaction evidence="7">
        <text>[protein]-peptidylproline (omega=180) = [protein]-peptidylproline (omega=0)</text>
        <dbReference type="Rhea" id="RHEA:16237"/>
        <dbReference type="Rhea" id="RHEA-COMP:10747"/>
        <dbReference type="Rhea" id="RHEA-COMP:10748"/>
        <dbReference type="ChEBI" id="CHEBI:83833"/>
        <dbReference type="ChEBI" id="CHEBI:83834"/>
        <dbReference type="EC" id="5.2.1.8"/>
    </reaction>
</comment>
<evidence type="ECO:0000256" key="2">
    <source>
        <dbReference type="ARBA" id="ARBA00022737"/>
    </source>
</evidence>
<dbReference type="GO" id="GO:0043165">
    <property type="term" value="P:Gram-negative-bacterium-type cell outer membrane assembly"/>
    <property type="evidence" value="ECO:0007669"/>
    <property type="project" value="InterPro"/>
</dbReference>
<dbReference type="SUPFAM" id="SSF54534">
    <property type="entry name" value="FKBP-like"/>
    <property type="match status" value="2"/>
</dbReference>
<dbReference type="InterPro" id="IPR027304">
    <property type="entry name" value="Trigger_fact/SurA_dom_sf"/>
</dbReference>
<dbReference type="EMBL" id="CP124755">
    <property type="protein sequence ID" value="WGZ91942.1"/>
    <property type="molecule type" value="Genomic_DNA"/>
</dbReference>
<feature type="chain" id="PRO_5041504490" description="Chaperone SurA" evidence="7">
    <location>
        <begin position="23"/>
        <end position="429"/>
    </location>
</feature>
<evidence type="ECO:0000256" key="1">
    <source>
        <dbReference type="ARBA" id="ARBA00022729"/>
    </source>
</evidence>
<dbReference type="Pfam" id="PF09312">
    <property type="entry name" value="SurA_N"/>
    <property type="match status" value="1"/>
</dbReference>
<dbReference type="InterPro" id="IPR050280">
    <property type="entry name" value="OMP_Chaperone_SurA"/>
</dbReference>
<evidence type="ECO:0000256" key="5">
    <source>
        <dbReference type="ARBA" id="ARBA00023186"/>
    </source>
</evidence>
<organism evidence="9">
    <name type="scientific">Candidatus Thiocaldithrix dubininis</name>
    <dbReference type="NCBI Taxonomy" id="3080823"/>
    <lineage>
        <taxon>Bacteria</taxon>
        <taxon>Pseudomonadati</taxon>
        <taxon>Pseudomonadota</taxon>
        <taxon>Gammaproteobacteria</taxon>
        <taxon>Thiotrichales</taxon>
        <taxon>Thiotrichaceae</taxon>
        <taxon>Candidatus Thiocaldithrix</taxon>
    </lineage>
</organism>
<keyword evidence="2 7" id="KW-0677">Repeat</keyword>
<dbReference type="Pfam" id="PF13616">
    <property type="entry name" value="Rotamase_3"/>
    <property type="match status" value="1"/>
</dbReference>
<dbReference type="PROSITE" id="PS01096">
    <property type="entry name" value="PPIC_PPIASE_1"/>
    <property type="match status" value="1"/>
</dbReference>
<proteinExistence type="inferred from homology"/>
<dbReference type="PANTHER" id="PTHR47637">
    <property type="entry name" value="CHAPERONE SURA"/>
    <property type="match status" value="1"/>
</dbReference>
<keyword evidence="3 7" id="KW-0574">Periplasm</keyword>
<keyword evidence="4 7" id="KW-0697">Rotamase</keyword>
<reference evidence="9" key="2">
    <citation type="submission" date="2023-04" db="EMBL/GenBank/DDBJ databases">
        <authorList>
            <person name="Beletskiy A.V."/>
            <person name="Mardanov A.V."/>
            <person name="Ravin N.V."/>
        </authorList>
    </citation>
    <scope>NUCLEOTIDE SEQUENCE</scope>
    <source>
        <strain evidence="9">GKL-01</strain>
    </source>
</reference>
<dbReference type="EC" id="5.2.1.8" evidence="7"/>
<evidence type="ECO:0000313" key="9">
    <source>
        <dbReference type="EMBL" id="WGZ91942.1"/>
    </source>
</evidence>
<gene>
    <name evidence="7" type="primary">surA</name>
    <name evidence="9" type="ORF">QJT80_05530</name>
</gene>
<feature type="domain" description="PpiC" evidence="8">
    <location>
        <begin position="274"/>
        <end position="373"/>
    </location>
</feature>
<dbReference type="Pfam" id="PF00639">
    <property type="entry name" value="Rotamase"/>
    <property type="match status" value="1"/>
</dbReference>
<dbReference type="Proteomes" id="UP001300672">
    <property type="component" value="Chromosome"/>
</dbReference>
<dbReference type="SUPFAM" id="SSF109998">
    <property type="entry name" value="Triger factor/SurA peptide-binding domain-like"/>
    <property type="match status" value="1"/>
</dbReference>
<dbReference type="GO" id="GO:0006457">
    <property type="term" value="P:protein folding"/>
    <property type="evidence" value="ECO:0007669"/>
    <property type="project" value="UniProtKB-UniRule"/>
</dbReference>
<sequence precursor="true">MNNKIKLIIVFSLLILSTYLTANELDQIAAIVNKQAISLGEVQLRAKALQAINKSYTNQSPEVIQKQALEDLILERLQLEKAESLNLSISNALLKSTIQDYAQAQQQDLATFKQSLAQSGMSFEAFQEQTRRNLLLESLRKQIQGQIKISRQDMEDLIASQSESLNQGERFHLQHILLTTQANNTEQVQQHAEALLQRLNAGEDFAQVARMESASYAAQQGGDLGWQAAKQLPDSFNGALALMDVNDISGVLRDAQGFHIIKLLERQGGNRKLTPTMRTRHILVSTQNGLSDAEAEQKIRSIYEQIAQGKSFAQLAKQYSDDPGSAAKGGDLGWLKPGQTVADFEQVMANMPLNAISQPFKSSFGWHIVQVLEHKQTDTTASMLKSKAGAFLQTRKAEEHYQAWLQNLRSQAHIEYRLPLATSQLQLQP</sequence>
<keyword evidence="6 7" id="KW-0413">Isomerase</keyword>
<dbReference type="InterPro" id="IPR023034">
    <property type="entry name" value="PPIase_SurA"/>
</dbReference>
<dbReference type="KEGG" id="tdu:QJT80_05530"/>
<name>A0AA95H6U4_9GAMM</name>
<evidence type="ECO:0000256" key="3">
    <source>
        <dbReference type="ARBA" id="ARBA00022764"/>
    </source>
</evidence>
<comment type="domain">
    <text evidence="7">The PPIase activity resides only in the second parvulin domain. The N-terminal region and the C-terminal tail are necessary and sufficient for the chaperone activity of SurA. The PPIase activity is dispensable for SurA to function as a chaperone. The N-terminal region and the C-terminal tail are also required for porin recognition.</text>
</comment>
<dbReference type="GO" id="GO:0051082">
    <property type="term" value="F:unfolded protein binding"/>
    <property type="evidence" value="ECO:0007669"/>
    <property type="project" value="UniProtKB-UniRule"/>
</dbReference>
<dbReference type="InterPro" id="IPR046357">
    <property type="entry name" value="PPIase_dom_sf"/>
</dbReference>
<dbReference type="AlphaFoldDB" id="A0AA95H6U4"/>
<protein>
    <recommendedName>
        <fullName evidence="7">Chaperone SurA</fullName>
    </recommendedName>
    <alternativeName>
        <fullName evidence="7">Peptidyl-prolyl cis-trans isomerase SurA</fullName>
        <shortName evidence="7">PPIase SurA</shortName>
        <ecNumber evidence="7">5.2.1.8</ecNumber>
    </alternativeName>
    <alternativeName>
        <fullName evidence="7">Rotamase SurA</fullName>
    </alternativeName>
</protein>
<evidence type="ECO:0000256" key="6">
    <source>
        <dbReference type="ARBA" id="ARBA00023235"/>
    </source>
</evidence>
<feature type="domain" description="PpiC" evidence="8">
    <location>
        <begin position="168"/>
        <end position="265"/>
    </location>
</feature>